<reference evidence="2 3" key="1">
    <citation type="submission" date="2022-11" db="EMBL/GenBank/DDBJ databases">
        <title>Minimal conservation of predation-associated metabolite biosynthetic gene clusters underscores biosynthetic potential of Myxococcota including descriptions for ten novel species: Archangium lansinium sp. nov., Myxococcus landrumus sp. nov., Nannocystis bai.</title>
        <authorList>
            <person name="Ahearne A."/>
            <person name="Stevens C."/>
            <person name="Dowd S."/>
        </authorList>
    </citation>
    <scope>NUCLEOTIDE SEQUENCE [LARGE SCALE GENOMIC DNA]</scope>
    <source>
        <strain evidence="2 3">NCELM</strain>
    </source>
</reference>
<proteinExistence type="predicted"/>
<evidence type="ECO:0000313" key="3">
    <source>
        <dbReference type="Proteomes" id="UP001217838"/>
    </source>
</evidence>
<dbReference type="RefSeq" id="WP_272008540.1">
    <property type="nucleotide sequence ID" value="NZ_JAQNDN010000024.1"/>
</dbReference>
<organism evidence="2 3">
    <name type="scientific">Nannocystis radixulma</name>
    <dbReference type="NCBI Taxonomy" id="2995305"/>
    <lineage>
        <taxon>Bacteria</taxon>
        <taxon>Pseudomonadati</taxon>
        <taxon>Myxococcota</taxon>
        <taxon>Polyangia</taxon>
        <taxon>Nannocystales</taxon>
        <taxon>Nannocystaceae</taxon>
        <taxon>Nannocystis</taxon>
    </lineage>
</organism>
<name>A0ABT5BJS9_9BACT</name>
<feature type="compositionally biased region" description="Polar residues" evidence="1">
    <location>
        <begin position="17"/>
        <end position="27"/>
    </location>
</feature>
<dbReference type="SUPFAM" id="SSF48208">
    <property type="entry name" value="Six-hairpin glycosidases"/>
    <property type="match status" value="1"/>
</dbReference>
<feature type="region of interest" description="Disordered" evidence="1">
    <location>
        <begin position="10"/>
        <end position="99"/>
    </location>
</feature>
<dbReference type="Proteomes" id="UP001217838">
    <property type="component" value="Unassembled WGS sequence"/>
</dbReference>
<evidence type="ECO:0000313" key="2">
    <source>
        <dbReference type="EMBL" id="MDC0674367.1"/>
    </source>
</evidence>
<feature type="compositionally biased region" description="Low complexity" evidence="1">
    <location>
        <begin position="49"/>
        <end position="99"/>
    </location>
</feature>
<protein>
    <submittedName>
        <fullName evidence="2">Uncharacterized protein</fullName>
    </submittedName>
</protein>
<sequence length="565" mass="59953">MLVAALWACTACPGDSGDTTVSGSDTDGATEPGPTSAAPTSVATDEPAPTSSTTGEPPDTTDGPTSNPTDGPDTTTDTATTTTTETAGTDPSTDSTTGGQATTVVVHLVPQPGVNGQQRVNFAVPLAPGVLADDTQIQVVHAGAEVATALRGLARHPDGSWRSVQIQVDLELAGETDLDVNLNTAPTAGTIDAVPVADTLVDDDNGPRVWAVLPAEWLTASRFAGPLDTETAAQGTPAQAWADKCDYDEWDHEAFLGVMGQADVWLYDRGTILYRGHARRGDLGTLRSAYLETTIYRNGLSGQGPDTEIGVPGKTGDAKYYYTQNMALHYLMTGDDRFRESAEDVAEAYDALWNPGYDGGDGFWTERHAGFGLLAYVWAMNVSDDQADQFRGLAEAAVTAYIDVQDSYPPGYDDPDARCFAHTDTAADEDFGFWGCSPWLSAILADGLDQFASDSEGAMADAARTSLVKLGRVVARDGLDADGKPFYWMGVGDGNGAVDDYDEHWGESAYVVALAYYHDGSSDPELKQTAEDLAQGLADFGEVPHMRSFNWQCRSAVATSWFLSQ</sequence>
<dbReference type="EMBL" id="JAQNDN010000024">
    <property type="protein sequence ID" value="MDC0674367.1"/>
    <property type="molecule type" value="Genomic_DNA"/>
</dbReference>
<gene>
    <name evidence="2" type="ORF">POL58_41850</name>
</gene>
<keyword evidence="3" id="KW-1185">Reference proteome</keyword>
<dbReference type="InterPro" id="IPR008928">
    <property type="entry name" value="6-hairpin_glycosidase_sf"/>
</dbReference>
<evidence type="ECO:0000256" key="1">
    <source>
        <dbReference type="SAM" id="MobiDB-lite"/>
    </source>
</evidence>
<accession>A0ABT5BJS9</accession>
<comment type="caution">
    <text evidence="2">The sequence shown here is derived from an EMBL/GenBank/DDBJ whole genome shotgun (WGS) entry which is preliminary data.</text>
</comment>